<organism evidence="1 2">
    <name type="scientific">Vibrio maritimus</name>
    <dbReference type="NCBI Taxonomy" id="990268"/>
    <lineage>
        <taxon>Bacteria</taxon>
        <taxon>Pseudomonadati</taxon>
        <taxon>Pseudomonadota</taxon>
        <taxon>Gammaproteobacteria</taxon>
        <taxon>Vibrionales</taxon>
        <taxon>Vibrionaceae</taxon>
        <taxon>Vibrio</taxon>
    </lineage>
</organism>
<dbReference type="EMBL" id="BBMR01000008">
    <property type="protein sequence ID" value="GAL21409.1"/>
    <property type="molecule type" value="Genomic_DNA"/>
</dbReference>
<dbReference type="Proteomes" id="UP000029228">
    <property type="component" value="Unassembled WGS sequence"/>
</dbReference>
<dbReference type="EC" id="2.4.1.129" evidence="1"/>
<dbReference type="AlphaFoldDB" id="A0A090S4H7"/>
<proteinExistence type="predicted"/>
<dbReference type="Gene3D" id="3.40.710.10">
    <property type="entry name" value="DD-peptidase/beta-lactamase superfamily"/>
    <property type="match status" value="1"/>
</dbReference>
<comment type="caution">
    <text evidence="1">The sequence shown here is derived from an EMBL/GenBank/DDBJ whole genome shotgun (WGS) entry which is preliminary data.</text>
</comment>
<dbReference type="GO" id="GO:0016757">
    <property type="term" value="F:glycosyltransferase activity"/>
    <property type="evidence" value="ECO:0007669"/>
    <property type="project" value="UniProtKB-KW"/>
</dbReference>
<evidence type="ECO:0000313" key="2">
    <source>
        <dbReference type="Proteomes" id="UP000029228"/>
    </source>
</evidence>
<protein>
    <submittedName>
        <fullName evidence="1">Multimodular transpeptidase-transglycosylase</fullName>
        <ecNumber evidence="1">2.4.1.129</ecNumber>
    </submittedName>
</protein>
<dbReference type="InterPro" id="IPR012338">
    <property type="entry name" value="Beta-lactam/transpept-like"/>
</dbReference>
<gene>
    <name evidence="1" type="ORF">JCM19235_4891</name>
</gene>
<keyword evidence="1" id="KW-0808">Transferase</keyword>
<sequence length="96" mass="10900">MTTIWVGRDDNKSTKLTGSSGALRVYSDYLAARIPEKLVLPWPKDISMIGFAKQSDGALQLDCHNEYQLPVWDEGGQLKASCDNQPKQWIKNLFDW</sequence>
<accession>A0A090S4H7</accession>
<keyword evidence="2" id="KW-1185">Reference proteome</keyword>
<dbReference type="STRING" id="990268.JCM19235_4891"/>
<dbReference type="SUPFAM" id="SSF56601">
    <property type="entry name" value="beta-lactamase/transpeptidase-like"/>
    <property type="match status" value="1"/>
</dbReference>
<reference evidence="1 2" key="1">
    <citation type="submission" date="2014-09" db="EMBL/GenBank/DDBJ databases">
        <title>Vibrio maritimus JCM 19235. (C45) whole genome shotgun sequence.</title>
        <authorList>
            <person name="Sawabe T."/>
            <person name="Meirelles P."/>
            <person name="Nakanishi M."/>
            <person name="Sayaka M."/>
            <person name="Hattori M."/>
            <person name="Ohkuma M."/>
        </authorList>
    </citation>
    <scope>NUCLEOTIDE SEQUENCE [LARGE SCALE GENOMIC DNA]</scope>
    <source>
        <strain evidence="2">JCM19235</strain>
    </source>
</reference>
<name>A0A090S4H7_9VIBR</name>
<keyword evidence="1" id="KW-0328">Glycosyltransferase</keyword>
<evidence type="ECO:0000313" key="1">
    <source>
        <dbReference type="EMBL" id="GAL21409.1"/>
    </source>
</evidence>
<reference evidence="1 2" key="2">
    <citation type="submission" date="2014-09" db="EMBL/GenBank/DDBJ databases">
        <authorList>
            <consortium name="NBRP consortium"/>
            <person name="Sawabe T."/>
            <person name="Meirelles P."/>
            <person name="Nakanishi M."/>
            <person name="Sayaka M."/>
            <person name="Hattori M."/>
            <person name="Ohkuma M."/>
        </authorList>
    </citation>
    <scope>NUCLEOTIDE SEQUENCE [LARGE SCALE GENOMIC DNA]</scope>
    <source>
        <strain evidence="2">JCM19235</strain>
    </source>
</reference>